<reference evidence="1" key="1">
    <citation type="journal article" date="2020" name="G3 (Bethesda)">
        <title>High-Quality Assemblies for Three Invasive Social Wasps from the &lt;i&gt;Vespula&lt;/i&gt; Genus.</title>
        <authorList>
            <person name="Harrop T.W.R."/>
            <person name="Guhlin J."/>
            <person name="McLaughlin G.M."/>
            <person name="Permina E."/>
            <person name="Stockwell P."/>
            <person name="Gilligan J."/>
            <person name="Le Lec M.F."/>
            <person name="Gruber M.A.M."/>
            <person name="Quinn O."/>
            <person name="Lovegrove M."/>
            <person name="Duncan E.J."/>
            <person name="Remnant E.J."/>
            <person name="Van Eeckhoven J."/>
            <person name="Graham B."/>
            <person name="Knapp R.A."/>
            <person name="Langford K.W."/>
            <person name="Kronenberg Z."/>
            <person name="Press M.O."/>
            <person name="Eacker S.M."/>
            <person name="Wilson-Rankin E.E."/>
            <person name="Purcell J."/>
            <person name="Lester P.J."/>
            <person name="Dearden P.K."/>
        </authorList>
    </citation>
    <scope>NUCLEOTIDE SEQUENCE</scope>
    <source>
        <strain evidence="1">Marl-1</strain>
    </source>
</reference>
<dbReference type="EMBL" id="JACSEA010000003">
    <property type="protein sequence ID" value="KAF7405025.1"/>
    <property type="molecule type" value="Genomic_DNA"/>
</dbReference>
<sequence>MGLESGFGLVDVLPVKAFIRYLLNVATGVVTVREWGINSAMVRREPKVRANDRTGPISENISSLLGLAGSDRGTCPISSKDKHNYFSLGRKLKG</sequence>
<name>A0A834KEC6_VESVU</name>
<proteinExistence type="predicted"/>
<evidence type="ECO:0000313" key="1">
    <source>
        <dbReference type="EMBL" id="KAF7405025.1"/>
    </source>
</evidence>
<protein>
    <submittedName>
        <fullName evidence="1">Uncharacterized protein</fullName>
    </submittedName>
</protein>
<evidence type="ECO:0000313" key="2">
    <source>
        <dbReference type="Proteomes" id="UP000614350"/>
    </source>
</evidence>
<gene>
    <name evidence="1" type="ORF">HZH66_003931</name>
</gene>
<keyword evidence="2" id="KW-1185">Reference proteome</keyword>
<organism evidence="1 2">
    <name type="scientific">Vespula vulgaris</name>
    <name type="common">Yellow jacket</name>
    <name type="synonym">Wasp</name>
    <dbReference type="NCBI Taxonomy" id="7454"/>
    <lineage>
        <taxon>Eukaryota</taxon>
        <taxon>Metazoa</taxon>
        <taxon>Ecdysozoa</taxon>
        <taxon>Arthropoda</taxon>
        <taxon>Hexapoda</taxon>
        <taxon>Insecta</taxon>
        <taxon>Pterygota</taxon>
        <taxon>Neoptera</taxon>
        <taxon>Endopterygota</taxon>
        <taxon>Hymenoptera</taxon>
        <taxon>Apocrita</taxon>
        <taxon>Aculeata</taxon>
        <taxon>Vespoidea</taxon>
        <taxon>Vespidae</taxon>
        <taxon>Vespinae</taxon>
        <taxon>Vespula</taxon>
    </lineage>
</organism>
<comment type="caution">
    <text evidence="1">The sequence shown here is derived from an EMBL/GenBank/DDBJ whole genome shotgun (WGS) entry which is preliminary data.</text>
</comment>
<dbReference type="Proteomes" id="UP000614350">
    <property type="component" value="Unassembled WGS sequence"/>
</dbReference>
<dbReference type="AlphaFoldDB" id="A0A834KEC6"/>
<accession>A0A834KEC6</accession>